<dbReference type="AlphaFoldDB" id="A0AAE1M5T9"/>
<feature type="region of interest" description="Disordered" evidence="1">
    <location>
        <begin position="1"/>
        <end position="28"/>
    </location>
</feature>
<protein>
    <submittedName>
        <fullName evidence="2">Uncharacterized protein</fullName>
    </submittedName>
</protein>
<reference evidence="2" key="1">
    <citation type="submission" date="2023-10" db="EMBL/GenBank/DDBJ databases">
        <title>Chromosome-level genome of the transformable northern wattle, Acacia crassicarpa.</title>
        <authorList>
            <person name="Massaro I."/>
            <person name="Sinha N.R."/>
            <person name="Poethig S."/>
            <person name="Leichty A.R."/>
        </authorList>
    </citation>
    <scope>NUCLEOTIDE SEQUENCE</scope>
    <source>
        <strain evidence="2">Acra3RX</strain>
        <tissue evidence="2">Leaf</tissue>
    </source>
</reference>
<dbReference type="PANTHER" id="PTHR34198">
    <property type="entry name" value="OS01G0175100 PROTEIN"/>
    <property type="match status" value="1"/>
</dbReference>
<comment type="caution">
    <text evidence="2">The sequence shown here is derived from an EMBL/GenBank/DDBJ whole genome shotgun (WGS) entry which is preliminary data.</text>
</comment>
<evidence type="ECO:0000313" key="2">
    <source>
        <dbReference type="EMBL" id="KAK4252864.1"/>
    </source>
</evidence>
<feature type="compositionally biased region" description="Polar residues" evidence="1">
    <location>
        <begin position="9"/>
        <end position="18"/>
    </location>
</feature>
<evidence type="ECO:0000256" key="1">
    <source>
        <dbReference type="SAM" id="MobiDB-lite"/>
    </source>
</evidence>
<dbReference type="PANTHER" id="PTHR34198:SF1">
    <property type="entry name" value="OS01G0104300 PROTEIN"/>
    <property type="match status" value="1"/>
</dbReference>
<gene>
    <name evidence="2" type="ORF">QN277_011005</name>
</gene>
<sequence length="121" mass="13269">MATAPLTVSRLSSVQSSIKPEPSNRKQVSSNWWAPLFGMSSEPDYIDRTAVSSSSSKAVEASGAVNEPVRARSKFSPGCFTEEKAKQLRMKTLETTTFHDIMYHSAIASRLASDVPKRFGK</sequence>
<keyword evidence="3" id="KW-1185">Reference proteome</keyword>
<dbReference type="EMBL" id="JAWXYG010000019">
    <property type="protein sequence ID" value="KAK4252864.1"/>
    <property type="molecule type" value="Genomic_DNA"/>
</dbReference>
<dbReference type="Proteomes" id="UP001293593">
    <property type="component" value="Unassembled WGS sequence"/>
</dbReference>
<proteinExistence type="predicted"/>
<organism evidence="2 3">
    <name type="scientific">Acacia crassicarpa</name>
    <name type="common">northern wattle</name>
    <dbReference type="NCBI Taxonomy" id="499986"/>
    <lineage>
        <taxon>Eukaryota</taxon>
        <taxon>Viridiplantae</taxon>
        <taxon>Streptophyta</taxon>
        <taxon>Embryophyta</taxon>
        <taxon>Tracheophyta</taxon>
        <taxon>Spermatophyta</taxon>
        <taxon>Magnoliopsida</taxon>
        <taxon>eudicotyledons</taxon>
        <taxon>Gunneridae</taxon>
        <taxon>Pentapetalae</taxon>
        <taxon>rosids</taxon>
        <taxon>fabids</taxon>
        <taxon>Fabales</taxon>
        <taxon>Fabaceae</taxon>
        <taxon>Caesalpinioideae</taxon>
        <taxon>mimosoid clade</taxon>
        <taxon>Acacieae</taxon>
        <taxon>Acacia</taxon>
    </lineage>
</organism>
<evidence type="ECO:0000313" key="3">
    <source>
        <dbReference type="Proteomes" id="UP001293593"/>
    </source>
</evidence>
<name>A0AAE1M5T9_9FABA</name>
<accession>A0AAE1M5T9</accession>